<dbReference type="RefSeq" id="WP_187637911.1">
    <property type="nucleotide sequence ID" value="NZ_VZQQ01000042.1"/>
</dbReference>
<dbReference type="Proteomes" id="UP000736373">
    <property type="component" value="Unassembled WGS sequence"/>
</dbReference>
<evidence type="ECO:0000313" key="1">
    <source>
        <dbReference type="EMBL" id="MBC8750979.1"/>
    </source>
</evidence>
<dbReference type="EMBL" id="VZQQ01000042">
    <property type="protein sequence ID" value="MBC8750979.1"/>
    <property type="molecule type" value="Genomic_DNA"/>
</dbReference>
<gene>
    <name evidence="1" type="ORF">F6X42_31690</name>
</gene>
<proteinExistence type="predicted"/>
<evidence type="ECO:0000313" key="2">
    <source>
        <dbReference type="Proteomes" id="UP000736373"/>
    </source>
</evidence>
<evidence type="ECO:0008006" key="3">
    <source>
        <dbReference type="Google" id="ProtNLM"/>
    </source>
</evidence>
<sequence>MLDTYLVAPKTLERLRSGPSGAFIDDFADALERDGYSAASAVRYLRAADHLGRFMLAHGGTLADADPQTPEIFYRHLPTSGSKRR</sequence>
<reference evidence="1 2" key="1">
    <citation type="submission" date="2019-09" db="EMBL/GenBank/DDBJ databases">
        <title>Paraburkholderia podalyriae sp. nov., A South African Podalyria-associated rhizobium.</title>
        <authorList>
            <person name="Mavima L."/>
            <person name="Beukes C.W."/>
            <person name="Palmer M."/>
            <person name="De Meyer S.E."/>
            <person name="James E.K."/>
            <person name="Maluk M."/>
            <person name="Avontuur J.R."/>
            <person name="Chan W.Y."/>
            <person name="Venter S.N."/>
            <person name="Steenkamp E.T."/>
        </authorList>
    </citation>
    <scope>NUCLEOTIDE SEQUENCE [LARGE SCALE GENOMIC DNA]</scope>
    <source>
        <strain evidence="1 2">WC7.3b</strain>
    </source>
</reference>
<keyword evidence="2" id="KW-1185">Reference proteome</keyword>
<name>A0ABR7PXR4_9BURK</name>
<protein>
    <recommendedName>
        <fullName evidence="3">Core-binding (CB) domain-containing protein</fullName>
    </recommendedName>
</protein>
<comment type="caution">
    <text evidence="1">The sequence shown here is derived from an EMBL/GenBank/DDBJ whole genome shotgun (WGS) entry which is preliminary data.</text>
</comment>
<accession>A0ABR7PXR4</accession>
<organism evidence="1 2">
    <name type="scientific">Paraburkholderia podalyriae</name>
    <dbReference type="NCBI Taxonomy" id="1938811"/>
    <lineage>
        <taxon>Bacteria</taxon>
        <taxon>Pseudomonadati</taxon>
        <taxon>Pseudomonadota</taxon>
        <taxon>Betaproteobacteria</taxon>
        <taxon>Burkholderiales</taxon>
        <taxon>Burkholderiaceae</taxon>
        <taxon>Paraburkholderia</taxon>
    </lineage>
</organism>